<keyword evidence="4" id="KW-1185">Reference proteome</keyword>
<dbReference type="AlphaFoldDB" id="A0A518BJ88"/>
<dbReference type="InterPro" id="IPR050194">
    <property type="entry name" value="Glycosyltransferase_grp1"/>
</dbReference>
<dbReference type="GO" id="GO:0016757">
    <property type="term" value="F:glycosyltransferase activity"/>
    <property type="evidence" value="ECO:0007669"/>
    <property type="project" value="UniProtKB-KW"/>
</dbReference>
<dbReference type="EMBL" id="CP036287">
    <property type="protein sequence ID" value="QDU67036.1"/>
    <property type="molecule type" value="Genomic_DNA"/>
</dbReference>
<gene>
    <name evidence="3" type="primary">epsF_1</name>
    <name evidence="3" type="ORF">Pla133_21140</name>
</gene>
<protein>
    <submittedName>
        <fullName evidence="3">Glycosyltransferase EpsF</fullName>
        <ecNumber evidence="3">2.4.-.-</ecNumber>
    </submittedName>
</protein>
<evidence type="ECO:0000259" key="1">
    <source>
        <dbReference type="Pfam" id="PF00534"/>
    </source>
</evidence>
<dbReference type="PANTHER" id="PTHR45947:SF3">
    <property type="entry name" value="SULFOQUINOVOSYL TRANSFERASE SQD2"/>
    <property type="match status" value="1"/>
</dbReference>
<dbReference type="InterPro" id="IPR001296">
    <property type="entry name" value="Glyco_trans_1"/>
</dbReference>
<dbReference type="Pfam" id="PF00534">
    <property type="entry name" value="Glycos_transf_1"/>
    <property type="match status" value="1"/>
</dbReference>
<dbReference type="Pfam" id="PF13439">
    <property type="entry name" value="Glyco_transf_4"/>
    <property type="match status" value="1"/>
</dbReference>
<name>A0A518BJ88_9BACT</name>
<proteinExistence type="predicted"/>
<dbReference type="EC" id="2.4.-.-" evidence="3"/>
<keyword evidence="3" id="KW-0808">Transferase</keyword>
<accession>A0A518BJ88</accession>
<dbReference type="SUPFAM" id="SSF53756">
    <property type="entry name" value="UDP-Glycosyltransferase/glycogen phosphorylase"/>
    <property type="match status" value="1"/>
</dbReference>
<evidence type="ECO:0000259" key="2">
    <source>
        <dbReference type="Pfam" id="PF13439"/>
    </source>
</evidence>
<dbReference type="Proteomes" id="UP000316921">
    <property type="component" value="Chromosome"/>
</dbReference>
<dbReference type="PANTHER" id="PTHR45947">
    <property type="entry name" value="SULFOQUINOVOSYL TRANSFERASE SQD2"/>
    <property type="match status" value="1"/>
</dbReference>
<dbReference type="Gene3D" id="3.40.50.2000">
    <property type="entry name" value="Glycogen Phosphorylase B"/>
    <property type="match status" value="2"/>
</dbReference>
<feature type="domain" description="Glycosyltransferase subfamily 4-like N-terminal" evidence="2">
    <location>
        <begin position="21"/>
        <end position="177"/>
    </location>
</feature>
<organism evidence="3 4">
    <name type="scientific">Engelhardtia mirabilis</name>
    <dbReference type="NCBI Taxonomy" id="2528011"/>
    <lineage>
        <taxon>Bacteria</taxon>
        <taxon>Pseudomonadati</taxon>
        <taxon>Planctomycetota</taxon>
        <taxon>Planctomycetia</taxon>
        <taxon>Planctomycetia incertae sedis</taxon>
        <taxon>Engelhardtia</taxon>
    </lineage>
</organism>
<reference evidence="3 4" key="1">
    <citation type="submission" date="2019-02" db="EMBL/GenBank/DDBJ databases">
        <title>Deep-cultivation of Planctomycetes and their phenomic and genomic characterization uncovers novel biology.</title>
        <authorList>
            <person name="Wiegand S."/>
            <person name="Jogler M."/>
            <person name="Boedeker C."/>
            <person name="Pinto D."/>
            <person name="Vollmers J."/>
            <person name="Rivas-Marin E."/>
            <person name="Kohn T."/>
            <person name="Peeters S.H."/>
            <person name="Heuer A."/>
            <person name="Rast P."/>
            <person name="Oberbeckmann S."/>
            <person name="Bunk B."/>
            <person name="Jeske O."/>
            <person name="Meyerdierks A."/>
            <person name="Storesund J.E."/>
            <person name="Kallscheuer N."/>
            <person name="Luecker S."/>
            <person name="Lage O.M."/>
            <person name="Pohl T."/>
            <person name="Merkel B.J."/>
            <person name="Hornburger P."/>
            <person name="Mueller R.-W."/>
            <person name="Bruemmer F."/>
            <person name="Labrenz M."/>
            <person name="Spormann A.M."/>
            <person name="Op den Camp H."/>
            <person name="Overmann J."/>
            <person name="Amann R."/>
            <person name="Jetten M.S.M."/>
            <person name="Mascher T."/>
            <person name="Medema M.H."/>
            <person name="Devos D.P."/>
            <person name="Kaster A.-K."/>
            <person name="Ovreas L."/>
            <person name="Rohde M."/>
            <person name="Galperin M.Y."/>
            <person name="Jogler C."/>
        </authorList>
    </citation>
    <scope>NUCLEOTIDE SEQUENCE [LARGE SCALE GENOMIC DNA]</scope>
    <source>
        <strain evidence="3 4">Pla133</strain>
    </source>
</reference>
<dbReference type="InterPro" id="IPR028098">
    <property type="entry name" value="Glyco_trans_4-like_N"/>
</dbReference>
<dbReference type="KEGG" id="pbap:Pla133_21140"/>
<evidence type="ECO:0000313" key="4">
    <source>
        <dbReference type="Proteomes" id="UP000316921"/>
    </source>
</evidence>
<sequence length="388" mass="41957">MVRAMAPGPLALHVFPSFETGGAQLRTARVIGGLDARLRHAILPLDGCTDARQFLPAEREVEFIEPPTRAGTVATARALVSLLRARRPDLLCTYNWGSTDAAIAGQLAGGLPHVHHEDGFGREELARPLRRRSIWRRIVLSSASALIVPSRRLEQVALENWRFPRRRVQLVPNGVDLPNYHPADGNPALRRELGIGRDAPVLGSVGGLRPEKNFGRLVEVFASLPPELGAHLVLVGDGVEREVLETRARRGPGGDRCHFVGLVRDPRPYYSLFDLFALTSDTEQMPLALVEAMASSLPAIASDVGDVRAILPPGSQERIVAPTAPDAVERLAAAAATLLGSPQMRRAQGAENRARVEERYSLAGMLKRYSELYGAALGPVKAAAAGLR</sequence>
<feature type="domain" description="Glycosyl transferase family 1" evidence="1">
    <location>
        <begin position="188"/>
        <end position="353"/>
    </location>
</feature>
<keyword evidence="3" id="KW-0328">Glycosyltransferase</keyword>
<evidence type="ECO:0000313" key="3">
    <source>
        <dbReference type="EMBL" id="QDU67036.1"/>
    </source>
</evidence>